<keyword evidence="5" id="KW-0378">Hydrolase</keyword>
<dbReference type="OrthoDB" id="676982at2"/>
<evidence type="ECO:0000256" key="5">
    <source>
        <dbReference type="ARBA" id="ARBA00022801"/>
    </source>
</evidence>
<reference evidence="9 10" key="1">
    <citation type="submission" date="2018-09" db="EMBL/GenBank/DDBJ databases">
        <title>Arachidicoccus sp. nov., a bacterium isolated from soil.</title>
        <authorList>
            <person name="Weon H.-Y."/>
            <person name="Kwon S.-W."/>
            <person name="Lee S.A."/>
        </authorList>
    </citation>
    <scope>NUCLEOTIDE SEQUENCE [LARGE SCALE GENOMIC DNA]</scope>
    <source>
        <strain evidence="9 10">KIS59-12</strain>
    </source>
</reference>
<protein>
    <submittedName>
        <fullName evidence="9">Type II toxin-antitoxin system VapC family toxin</fullName>
    </submittedName>
</protein>
<keyword evidence="6" id="KW-0460">Magnesium</keyword>
<evidence type="ECO:0000313" key="10">
    <source>
        <dbReference type="Proteomes" id="UP000266118"/>
    </source>
</evidence>
<evidence type="ECO:0000256" key="3">
    <source>
        <dbReference type="ARBA" id="ARBA00022722"/>
    </source>
</evidence>
<keyword evidence="10" id="KW-1185">Reference proteome</keyword>
<dbReference type="InterPro" id="IPR050556">
    <property type="entry name" value="Type_II_TA_system_RNase"/>
</dbReference>
<dbReference type="EMBL" id="CP032489">
    <property type="protein sequence ID" value="AYD48413.1"/>
    <property type="molecule type" value="Genomic_DNA"/>
</dbReference>
<dbReference type="Gene3D" id="3.40.50.1010">
    <property type="entry name" value="5'-nuclease"/>
    <property type="match status" value="1"/>
</dbReference>
<feature type="domain" description="PIN" evidence="8">
    <location>
        <begin position="7"/>
        <end position="113"/>
    </location>
</feature>
<evidence type="ECO:0000256" key="2">
    <source>
        <dbReference type="ARBA" id="ARBA00022649"/>
    </source>
</evidence>
<dbReference type="SUPFAM" id="SSF88723">
    <property type="entry name" value="PIN domain-like"/>
    <property type="match status" value="1"/>
</dbReference>
<comment type="similarity">
    <text evidence="7">Belongs to the PINc/VapC protein family.</text>
</comment>
<dbReference type="InterPro" id="IPR002716">
    <property type="entry name" value="PIN_dom"/>
</dbReference>
<proteinExistence type="inferred from homology"/>
<evidence type="ECO:0000256" key="4">
    <source>
        <dbReference type="ARBA" id="ARBA00022723"/>
    </source>
</evidence>
<sequence>MSGNKFLLDTNAVLYILNGDEVLAELLYEKRLYVSIITEMELLSYKNITVKEKQQIKNFLSAFVIINIDNVIKDQAIETKKNSYLKLPDSIIAATAIILDIPLVSSDKQFKTVTNLNFLLYEK</sequence>
<dbReference type="Proteomes" id="UP000266118">
    <property type="component" value="Chromosome"/>
</dbReference>
<dbReference type="PANTHER" id="PTHR33653">
    <property type="entry name" value="RIBONUCLEASE VAPC2"/>
    <property type="match status" value="1"/>
</dbReference>
<dbReference type="AlphaFoldDB" id="A0A386HRK3"/>
<evidence type="ECO:0000256" key="6">
    <source>
        <dbReference type="ARBA" id="ARBA00022842"/>
    </source>
</evidence>
<keyword evidence="3" id="KW-0540">Nuclease</keyword>
<evidence type="ECO:0000259" key="8">
    <source>
        <dbReference type="Pfam" id="PF01850"/>
    </source>
</evidence>
<dbReference type="GO" id="GO:0016787">
    <property type="term" value="F:hydrolase activity"/>
    <property type="evidence" value="ECO:0007669"/>
    <property type="project" value="UniProtKB-KW"/>
</dbReference>
<dbReference type="GO" id="GO:0046872">
    <property type="term" value="F:metal ion binding"/>
    <property type="evidence" value="ECO:0007669"/>
    <property type="project" value="UniProtKB-KW"/>
</dbReference>
<dbReference type="InterPro" id="IPR029060">
    <property type="entry name" value="PIN-like_dom_sf"/>
</dbReference>
<keyword evidence="2" id="KW-1277">Toxin-antitoxin system</keyword>
<dbReference type="GO" id="GO:0004518">
    <property type="term" value="F:nuclease activity"/>
    <property type="evidence" value="ECO:0007669"/>
    <property type="project" value="UniProtKB-KW"/>
</dbReference>
<dbReference type="RefSeq" id="WP_119989128.1">
    <property type="nucleotide sequence ID" value="NZ_CP032489.1"/>
</dbReference>
<accession>A0A386HRK3</accession>
<gene>
    <name evidence="9" type="ORF">D6B99_12860</name>
</gene>
<dbReference type="KEGG" id="ark:D6B99_12860"/>
<dbReference type="PANTHER" id="PTHR33653:SF1">
    <property type="entry name" value="RIBONUCLEASE VAPC2"/>
    <property type="match status" value="1"/>
</dbReference>
<name>A0A386HRK3_9BACT</name>
<organism evidence="9 10">
    <name type="scientific">Arachidicoccus soli</name>
    <dbReference type="NCBI Taxonomy" id="2341117"/>
    <lineage>
        <taxon>Bacteria</taxon>
        <taxon>Pseudomonadati</taxon>
        <taxon>Bacteroidota</taxon>
        <taxon>Chitinophagia</taxon>
        <taxon>Chitinophagales</taxon>
        <taxon>Chitinophagaceae</taxon>
        <taxon>Arachidicoccus</taxon>
    </lineage>
</organism>
<evidence type="ECO:0000313" key="9">
    <source>
        <dbReference type="EMBL" id="AYD48413.1"/>
    </source>
</evidence>
<comment type="cofactor">
    <cofactor evidence="1">
        <name>Mg(2+)</name>
        <dbReference type="ChEBI" id="CHEBI:18420"/>
    </cofactor>
</comment>
<dbReference type="Pfam" id="PF01850">
    <property type="entry name" value="PIN"/>
    <property type="match status" value="1"/>
</dbReference>
<keyword evidence="4" id="KW-0479">Metal-binding</keyword>
<evidence type="ECO:0000256" key="7">
    <source>
        <dbReference type="ARBA" id="ARBA00038093"/>
    </source>
</evidence>
<dbReference type="CDD" id="cd18738">
    <property type="entry name" value="PIN_VapC4-5_FitB-like"/>
    <property type="match status" value="1"/>
</dbReference>
<evidence type="ECO:0000256" key="1">
    <source>
        <dbReference type="ARBA" id="ARBA00001946"/>
    </source>
</evidence>